<evidence type="ECO:0000313" key="2">
    <source>
        <dbReference type="Proteomes" id="UP000255476"/>
    </source>
</evidence>
<dbReference type="Proteomes" id="UP000255476">
    <property type="component" value="Unassembled WGS sequence"/>
</dbReference>
<comment type="caution">
    <text evidence="1">The sequence shown here is derived from an EMBL/GenBank/DDBJ whole genome shotgun (WGS) entry which is preliminary data.</text>
</comment>
<evidence type="ECO:0000313" key="1">
    <source>
        <dbReference type="EMBL" id="SUO80369.1"/>
    </source>
</evidence>
<dbReference type="EMBL" id="UHHT01000001">
    <property type="protein sequence ID" value="SUO80369.1"/>
    <property type="molecule type" value="Genomic_DNA"/>
</dbReference>
<reference evidence="1 2" key="1">
    <citation type="submission" date="2018-06" db="EMBL/GenBank/DDBJ databases">
        <authorList>
            <consortium name="Pathogen Informatics"/>
            <person name="Doyle S."/>
        </authorList>
    </citation>
    <scope>NUCLEOTIDE SEQUENCE [LARGE SCALE GENOMIC DNA]</scope>
    <source>
        <strain evidence="1 2">NCTC7023</strain>
    </source>
</reference>
<organism evidence="1 2">
    <name type="scientific">Streptococcus equi subsp. zooepidemicus</name>
    <dbReference type="NCBI Taxonomy" id="40041"/>
    <lineage>
        <taxon>Bacteria</taxon>
        <taxon>Bacillati</taxon>
        <taxon>Bacillota</taxon>
        <taxon>Bacilli</taxon>
        <taxon>Lactobacillales</taxon>
        <taxon>Streptococcaceae</taxon>
        <taxon>Streptococcus</taxon>
    </lineage>
</organism>
<dbReference type="RefSeq" id="WP_014622466.1">
    <property type="nucleotide sequence ID" value="NZ_CP046040.1"/>
</dbReference>
<gene>
    <name evidence="1" type="ORF">NCTC7023_00332</name>
</gene>
<dbReference type="AlphaFoldDB" id="A0AAJ1PN44"/>
<name>A0AAJ1PN44_STRSZ</name>
<accession>A0AAJ1PN44</accession>
<sequence>MNKEQYLPVKESLGYKNVKQALWTIFSVNLDEIPIHEGEDENFNFVFTYKNCEMMMGIYDTGKNIQFQAGEGGLFSVSLPNPKYPKQSFQKIVSLSYLISDKNVSENIRWCLGLDLKSVEYAMRVLKDYLDQKCEEEQ</sequence>
<protein>
    <submittedName>
        <fullName evidence="1">Uncharacterized protein</fullName>
    </submittedName>
</protein>
<proteinExistence type="predicted"/>